<dbReference type="Pfam" id="PF01436">
    <property type="entry name" value="NHL"/>
    <property type="match status" value="1"/>
</dbReference>
<evidence type="ECO:0000256" key="1">
    <source>
        <dbReference type="ARBA" id="ARBA00022737"/>
    </source>
</evidence>
<evidence type="ECO:0000256" key="2">
    <source>
        <dbReference type="PROSITE-ProRule" id="PRU00504"/>
    </source>
</evidence>
<dbReference type="InterPro" id="IPR015914">
    <property type="entry name" value="PAPs_N"/>
</dbReference>
<evidence type="ECO:0000259" key="4">
    <source>
        <dbReference type="PROSITE" id="PS50853"/>
    </source>
</evidence>
<gene>
    <name evidence="5" type="ORF">AVDCRST_MAG59-2052</name>
</gene>
<dbReference type="SUPFAM" id="SSF49363">
    <property type="entry name" value="Purple acid phosphatase, N-terminal domain"/>
    <property type="match status" value="1"/>
</dbReference>
<dbReference type="InterPro" id="IPR003961">
    <property type="entry name" value="FN3_dom"/>
</dbReference>
<feature type="domain" description="Fibronectin type-III" evidence="4">
    <location>
        <begin position="32"/>
        <end position="126"/>
    </location>
</feature>
<dbReference type="SUPFAM" id="SSF63829">
    <property type="entry name" value="Calcium-dependent phosphotriesterase"/>
    <property type="match status" value="1"/>
</dbReference>
<feature type="repeat" description="NHL" evidence="2">
    <location>
        <begin position="265"/>
        <end position="308"/>
    </location>
</feature>
<dbReference type="CDD" id="cd00063">
    <property type="entry name" value="FN3"/>
    <property type="match status" value="1"/>
</dbReference>
<keyword evidence="3" id="KW-0732">Signal</keyword>
<dbReference type="Gene3D" id="2.120.10.30">
    <property type="entry name" value="TolB, C-terminal domain"/>
    <property type="match status" value="1"/>
</dbReference>
<keyword evidence="1" id="KW-0677">Repeat</keyword>
<feature type="chain" id="PRO_5027074172" description="Fibronectin type-III domain-containing protein" evidence="3">
    <location>
        <begin position="22"/>
        <end position="362"/>
    </location>
</feature>
<name>A0A6J4UM12_9BACT</name>
<dbReference type="GO" id="GO:0008270">
    <property type="term" value="F:zinc ion binding"/>
    <property type="evidence" value="ECO:0007669"/>
    <property type="project" value="UniProtKB-KW"/>
</dbReference>
<sequence>MDRPLALVLAMLLALAAAVPAALDGARAVAAAPTITAGPAVVPGDASATVTWSTDRAGAGPVRFGPAGGALDRAKRGADGAKRHKVVLSDLTPGTSYAYRVETRTADGKVASPVKRFATTSCTPRPAEVTVGAEVAIRCARFVPGERVELRWPGQAESVGSFVASDAGGGSVRFAVPAASEGTYPVKAIGATSRRTARAAVTLPPPPYTFDAALVWNRGWAPSGVAVDWGSCSLCGDGLGWIYVASLGDHQIHKFTTGAGLGAHIGSLGGQGRGDGQFIEPSGVAVDGAGNVCVADIGNDRIQKFSPMQANREHVLLAEWGSWGGGDGQLDLPSGIAVDRAGTVFLTEPGNDLIKMFKPTSS</sequence>
<feature type="repeat" description="NHL" evidence="2">
    <location>
        <begin position="321"/>
        <end position="360"/>
    </location>
</feature>
<dbReference type="Pfam" id="PF16656">
    <property type="entry name" value="Pur_ac_phosph_N"/>
    <property type="match status" value="1"/>
</dbReference>
<dbReference type="InterPro" id="IPR001258">
    <property type="entry name" value="NHL_repeat"/>
</dbReference>
<protein>
    <recommendedName>
        <fullName evidence="4">Fibronectin type-III domain-containing protein</fullName>
    </recommendedName>
</protein>
<dbReference type="PROSITE" id="PS51125">
    <property type="entry name" value="NHL"/>
    <property type="match status" value="2"/>
</dbReference>
<feature type="signal peptide" evidence="3">
    <location>
        <begin position="1"/>
        <end position="21"/>
    </location>
</feature>
<dbReference type="InterPro" id="IPR008963">
    <property type="entry name" value="Purple_acid_Pase-like_N"/>
</dbReference>
<dbReference type="PROSITE" id="PS50853">
    <property type="entry name" value="FN3"/>
    <property type="match status" value="1"/>
</dbReference>
<dbReference type="Gene3D" id="2.60.40.380">
    <property type="entry name" value="Purple acid phosphatase-like, N-terminal"/>
    <property type="match status" value="1"/>
</dbReference>
<evidence type="ECO:0000256" key="3">
    <source>
        <dbReference type="SAM" id="SignalP"/>
    </source>
</evidence>
<dbReference type="EMBL" id="CADCWF010000130">
    <property type="protein sequence ID" value="CAA9554643.1"/>
    <property type="molecule type" value="Genomic_DNA"/>
</dbReference>
<proteinExistence type="predicted"/>
<accession>A0A6J4UM12</accession>
<dbReference type="PANTHER" id="PTHR24104">
    <property type="entry name" value="E3 UBIQUITIN-PROTEIN LIGASE NHLRC1-RELATED"/>
    <property type="match status" value="1"/>
</dbReference>
<evidence type="ECO:0000313" key="5">
    <source>
        <dbReference type="EMBL" id="CAA9554643.1"/>
    </source>
</evidence>
<dbReference type="InterPro" id="IPR011042">
    <property type="entry name" value="6-blade_b-propeller_TolB-like"/>
</dbReference>
<dbReference type="PANTHER" id="PTHR24104:SF25">
    <property type="entry name" value="PROTEIN LIN-41"/>
    <property type="match status" value="1"/>
</dbReference>
<dbReference type="InterPro" id="IPR050952">
    <property type="entry name" value="TRIM-NHL_E3_ligases"/>
</dbReference>
<reference evidence="5" key="1">
    <citation type="submission" date="2020-02" db="EMBL/GenBank/DDBJ databases">
        <authorList>
            <person name="Meier V. D."/>
        </authorList>
    </citation>
    <scope>NUCLEOTIDE SEQUENCE</scope>
    <source>
        <strain evidence="5">AVDCRST_MAG59</strain>
    </source>
</reference>
<dbReference type="AlphaFoldDB" id="A0A6J4UM12"/>
<organism evidence="5">
    <name type="scientific">uncultured Thermomicrobiales bacterium</name>
    <dbReference type="NCBI Taxonomy" id="1645740"/>
    <lineage>
        <taxon>Bacteria</taxon>
        <taxon>Pseudomonadati</taxon>
        <taxon>Thermomicrobiota</taxon>
        <taxon>Thermomicrobia</taxon>
        <taxon>Thermomicrobiales</taxon>
        <taxon>environmental samples</taxon>
    </lineage>
</organism>
<dbReference type="GO" id="GO:0003993">
    <property type="term" value="F:acid phosphatase activity"/>
    <property type="evidence" value="ECO:0007669"/>
    <property type="project" value="InterPro"/>
</dbReference>